<dbReference type="SUPFAM" id="SSF52540">
    <property type="entry name" value="P-loop containing nucleoside triphosphate hydrolases"/>
    <property type="match status" value="1"/>
</dbReference>
<dbReference type="GO" id="GO:0007059">
    <property type="term" value="P:chromosome segregation"/>
    <property type="evidence" value="ECO:0007669"/>
    <property type="project" value="UniProtKB-ARBA"/>
</dbReference>
<proteinExistence type="inferred from homology"/>
<dbReference type="AlphaFoldDB" id="A0A2S5BA32"/>
<evidence type="ECO:0000313" key="12">
    <source>
        <dbReference type="EMBL" id="POY73640.1"/>
    </source>
</evidence>
<dbReference type="GO" id="GO:0051276">
    <property type="term" value="P:chromosome organization"/>
    <property type="evidence" value="ECO:0007669"/>
    <property type="project" value="InterPro"/>
</dbReference>
<feature type="coiled-coil region" evidence="9">
    <location>
        <begin position="191"/>
        <end position="225"/>
    </location>
</feature>
<evidence type="ECO:0000256" key="10">
    <source>
        <dbReference type="SAM" id="MobiDB-lite"/>
    </source>
</evidence>
<keyword evidence="6 8" id="KW-0539">Nucleus</keyword>
<dbReference type="GO" id="GO:0005524">
    <property type="term" value="F:ATP binding"/>
    <property type="evidence" value="ECO:0007669"/>
    <property type="project" value="InterPro"/>
</dbReference>
<dbReference type="GO" id="GO:0005634">
    <property type="term" value="C:nucleus"/>
    <property type="evidence" value="ECO:0007669"/>
    <property type="project" value="UniProtKB-SubCell"/>
</dbReference>
<dbReference type="InterPro" id="IPR024704">
    <property type="entry name" value="SMC"/>
</dbReference>
<accession>A0A2S5BA32</accession>
<dbReference type="CDD" id="cd03272">
    <property type="entry name" value="ABC_SMC3_euk"/>
    <property type="match status" value="1"/>
</dbReference>
<protein>
    <recommendedName>
        <fullName evidence="8">Structural maintenance of chromosomes protein</fullName>
    </recommendedName>
</protein>
<dbReference type="InterPro" id="IPR010935">
    <property type="entry name" value="SMC_hinge"/>
</dbReference>
<keyword evidence="4" id="KW-0498">Mitosis</keyword>
<organism evidence="12 13">
    <name type="scientific">Rhodotorula taiwanensis</name>
    <dbReference type="NCBI Taxonomy" id="741276"/>
    <lineage>
        <taxon>Eukaryota</taxon>
        <taxon>Fungi</taxon>
        <taxon>Dikarya</taxon>
        <taxon>Basidiomycota</taxon>
        <taxon>Pucciniomycotina</taxon>
        <taxon>Microbotryomycetes</taxon>
        <taxon>Sporidiobolales</taxon>
        <taxon>Sporidiobolaceae</taxon>
        <taxon>Rhodotorula</taxon>
    </lineage>
</organism>
<name>A0A2S5BA32_9BASI</name>
<dbReference type="EMBL" id="PJQD01000035">
    <property type="protein sequence ID" value="POY73640.1"/>
    <property type="molecule type" value="Genomic_DNA"/>
</dbReference>
<evidence type="ECO:0000256" key="2">
    <source>
        <dbReference type="ARBA" id="ARBA00005917"/>
    </source>
</evidence>
<evidence type="ECO:0000256" key="3">
    <source>
        <dbReference type="ARBA" id="ARBA00022618"/>
    </source>
</evidence>
<dbReference type="OrthoDB" id="431497at2759"/>
<comment type="caution">
    <text evidence="12">The sequence shown here is derived from an EMBL/GenBank/DDBJ whole genome shotgun (WGS) entry which is preliminary data.</text>
</comment>
<dbReference type="SUPFAM" id="SSF75553">
    <property type="entry name" value="Smc hinge domain"/>
    <property type="match status" value="1"/>
</dbReference>
<keyword evidence="7" id="KW-0131">Cell cycle</keyword>
<feature type="domain" description="SMC hinge" evidence="11">
    <location>
        <begin position="528"/>
        <end position="640"/>
    </location>
</feature>
<dbReference type="Gene3D" id="3.30.70.1620">
    <property type="match status" value="1"/>
</dbReference>
<dbReference type="InterPro" id="IPR036277">
    <property type="entry name" value="SMC_hinge_sf"/>
</dbReference>
<evidence type="ECO:0000313" key="13">
    <source>
        <dbReference type="Proteomes" id="UP000237144"/>
    </source>
</evidence>
<dbReference type="Proteomes" id="UP000237144">
    <property type="component" value="Unassembled WGS sequence"/>
</dbReference>
<evidence type="ECO:0000256" key="4">
    <source>
        <dbReference type="ARBA" id="ARBA00022776"/>
    </source>
</evidence>
<evidence type="ECO:0000256" key="1">
    <source>
        <dbReference type="ARBA" id="ARBA00004123"/>
    </source>
</evidence>
<dbReference type="Gene3D" id="3.40.50.300">
    <property type="entry name" value="P-loop containing nucleotide triphosphate hydrolases"/>
    <property type="match status" value="2"/>
</dbReference>
<feature type="compositionally biased region" description="Basic and acidic residues" evidence="10">
    <location>
        <begin position="846"/>
        <end position="857"/>
    </location>
</feature>
<comment type="similarity">
    <text evidence="2">Belongs to the SMC family. SMC3 subfamily.</text>
</comment>
<comment type="subcellular location">
    <subcellularLocation>
        <location evidence="1 8">Nucleus</location>
    </subcellularLocation>
</comment>
<dbReference type="Pfam" id="PF06470">
    <property type="entry name" value="SMC_hinge"/>
    <property type="match status" value="1"/>
</dbReference>
<dbReference type="SMART" id="SM00968">
    <property type="entry name" value="SMC_hinge"/>
    <property type="match status" value="1"/>
</dbReference>
<dbReference type="PANTHER" id="PTHR43977">
    <property type="entry name" value="STRUCTURAL MAINTENANCE OF CHROMOSOMES PROTEIN 3"/>
    <property type="match status" value="1"/>
</dbReference>
<feature type="region of interest" description="Disordered" evidence="10">
    <location>
        <begin position="846"/>
        <end position="865"/>
    </location>
</feature>
<dbReference type="InterPro" id="IPR027417">
    <property type="entry name" value="P-loop_NTPase"/>
</dbReference>
<evidence type="ECO:0000256" key="9">
    <source>
        <dbReference type="SAM" id="Coils"/>
    </source>
</evidence>
<reference evidence="12 13" key="1">
    <citation type="journal article" date="2018" name="Front. Microbiol.">
        <title>Prospects for Fungal Bioremediation of Acidic Radioactive Waste Sites: Characterization and Genome Sequence of Rhodotorula taiwanensis MD1149.</title>
        <authorList>
            <person name="Tkavc R."/>
            <person name="Matrosova V.Y."/>
            <person name="Grichenko O.E."/>
            <person name="Gostincar C."/>
            <person name="Volpe R.P."/>
            <person name="Klimenkova P."/>
            <person name="Gaidamakova E.K."/>
            <person name="Zhou C.E."/>
            <person name="Stewart B.J."/>
            <person name="Lyman M.G."/>
            <person name="Malfatti S.A."/>
            <person name="Rubinfeld B."/>
            <person name="Courtot M."/>
            <person name="Singh J."/>
            <person name="Dalgard C.L."/>
            <person name="Hamilton T."/>
            <person name="Frey K.G."/>
            <person name="Gunde-Cimerman N."/>
            <person name="Dugan L."/>
            <person name="Daly M.J."/>
        </authorList>
    </citation>
    <scope>NUCLEOTIDE SEQUENCE [LARGE SCALE GENOMIC DNA]</scope>
    <source>
        <strain evidence="12 13">MD1149</strain>
    </source>
</reference>
<sequence>MHIKIQGFKSYRDETVVDPFSAGLNLLVGRNGSGKSNFFSAIRFVLSDAYTSLSREERQALLHDSGGAGGGATMSAYVEIEFDNADGRFPTNKPSLLLRRTIGLKKDEYQLDRKSTSKGEVMSLLESAGFSRSNPYYIVPQGRITHLTNQKDADRLLLLKEVAGTKVYEERRAESTKIMDETKPYPPDAKRDKIKDLLEYIQARLDELEEEKEELKEYQTHDRARRSLEYCIYQRELAEVGDLLDKIENERHRDINDANTRREEFNQREKELADIRQRLSVLNETLAALKSEHADLVDERGALTRARTQVDCLVRDAEEASRSTEARRNDVESELERVEAAIEKKEAKLRDEAQPAFQAKKDEQEQAQAELDQLQVTLNGLYARQGRRGQFRTRSERDDHLQKLIDQSDEVLKTRRAREEALVREHEETEKERKEAEAKRAQLRTELDSQKEKARQYADELKRLQNENGDRAEHRKELWKKSSKLDSQAQHAMEQLKSAQRSVSTTMDRETANGLRAARAIAEELGLDGYFGPLYELFEVEDRYKTAVEMTAGTSLFQVVVNNDETATKILDRMVKDKSGRITFMPLNRLRVHDVEYPKTNEAVAMIHKLKFKPEFESAFKQVFGRTVVCQTLEIAGQFTRSHGLNAITLDGDKYDRKGALTGGFHDIRRSRLDAVKSLKAAQLRESEISAERAEVRNASAQVDQEVSTLVGKMKVAEGRLARIRDEQEPLLEATFRAQEDEERLKAKLQRLDRQLVSHRAEMRTLEQECDMWRKESETDFQGGEGLSDEEEEEMRQLSAEADKRKSQLVSLSKEVAELERAKGLLEIELGENLLRRREDLQSRLEKLDAPDSRDDQAAATQDDLAGRKKDLKKIDQQIKHLNERLDEIEQETQTVEKDIADLQKERESRNAQQADDQRGINKQQKNVERYLAKRQVLLHRKDECNQKIRDLGVLPEEAFAATTATTEKLLKKLRKVNEALKAFAHVNKKAFEQYNSFTKQRDELLARQEELDESQNSILELIDVLDARKDEAIERTFKQVAKNFDEVFEKLVPSGRGRLIMLKRQQEKGEDDMDVDEPEEEGSVENYTGVAIRVSFKSKSNEGLRLQQLSGGQKALVALALTYSAPGPQLMPSHVTVFAIQKCDPAPFYLFDEIDANLDADRRTAVAAMISELSEEAQYICTTFRAELIPHADAFFGVVFNQAKISNVKTLTADECSQFIEAAEQVRA</sequence>
<dbReference type="GO" id="GO:0051301">
    <property type="term" value="P:cell division"/>
    <property type="evidence" value="ECO:0007669"/>
    <property type="project" value="UniProtKB-KW"/>
</dbReference>
<evidence type="ECO:0000256" key="5">
    <source>
        <dbReference type="ARBA" id="ARBA00023054"/>
    </source>
</evidence>
<evidence type="ECO:0000256" key="8">
    <source>
        <dbReference type="PIRNR" id="PIRNR005719"/>
    </source>
</evidence>
<dbReference type="Pfam" id="PF02463">
    <property type="entry name" value="SMC_N"/>
    <property type="match status" value="1"/>
</dbReference>
<evidence type="ECO:0000256" key="6">
    <source>
        <dbReference type="ARBA" id="ARBA00023242"/>
    </source>
</evidence>
<feature type="coiled-coil region" evidence="9">
    <location>
        <begin position="265"/>
        <end position="384"/>
    </location>
</feature>
<dbReference type="GO" id="GO:0005694">
    <property type="term" value="C:chromosome"/>
    <property type="evidence" value="ECO:0007669"/>
    <property type="project" value="InterPro"/>
</dbReference>
<keyword evidence="13" id="KW-1185">Reference proteome</keyword>
<dbReference type="InterPro" id="IPR003395">
    <property type="entry name" value="RecF/RecN/SMC_N"/>
</dbReference>
<evidence type="ECO:0000259" key="11">
    <source>
        <dbReference type="SMART" id="SM00968"/>
    </source>
</evidence>
<dbReference type="PIRSF" id="PIRSF005719">
    <property type="entry name" value="SMC"/>
    <property type="match status" value="1"/>
</dbReference>
<keyword evidence="3" id="KW-0132">Cell division</keyword>
<feature type="region of interest" description="Disordered" evidence="10">
    <location>
        <begin position="905"/>
        <end position="924"/>
    </location>
</feature>
<gene>
    <name evidence="12" type="ORF">BMF94_3175</name>
</gene>
<keyword evidence="5 9" id="KW-0175">Coiled coil</keyword>
<dbReference type="STRING" id="741276.A0A2S5BA32"/>
<dbReference type="InterPro" id="IPR041741">
    <property type="entry name" value="SMC3_ABC_euk"/>
</dbReference>
<dbReference type="GO" id="GO:0016887">
    <property type="term" value="F:ATP hydrolysis activity"/>
    <property type="evidence" value="ECO:0007669"/>
    <property type="project" value="InterPro"/>
</dbReference>
<feature type="region of interest" description="Disordered" evidence="10">
    <location>
        <begin position="421"/>
        <end position="456"/>
    </location>
</feature>
<dbReference type="Gene3D" id="1.20.1060.20">
    <property type="match status" value="1"/>
</dbReference>
<feature type="region of interest" description="Disordered" evidence="10">
    <location>
        <begin position="774"/>
        <end position="804"/>
    </location>
</feature>
<evidence type="ECO:0000256" key="7">
    <source>
        <dbReference type="ARBA" id="ARBA00023306"/>
    </source>
</evidence>